<dbReference type="PANTHER" id="PTHR43467:SF1">
    <property type="entry name" value="PRECORRIN-6A SYNTHASE [DEACETYLATING]"/>
    <property type="match status" value="1"/>
</dbReference>
<evidence type="ECO:0000256" key="3">
    <source>
        <dbReference type="ARBA" id="ARBA00022603"/>
    </source>
</evidence>
<keyword evidence="4 7" id="KW-0808">Transferase</keyword>
<dbReference type="Gene3D" id="3.30.950.10">
    <property type="entry name" value="Methyltransferase, Cobalt-precorrin-4 Transmethylase, Domain 2"/>
    <property type="match status" value="1"/>
</dbReference>
<dbReference type="InterPro" id="IPR014777">
    <property type="entry name" value="4pyrrole_Mease_sub1"/>
</dbReference>
<accession>A0A7Y9NN79</accession>
<dbReference type="SUPFAM" id="SSF53790">
    <property type="entry name" value="Tetrapyrrole methylase"/>
    <property type="match status" value="1"/>
</dbReference>
<dbReference type="NCBIfam" id="TIGR02434">
    <property type="entry name" value="CobF"/>
    <property type="match status" value="1"/>
</dbReference>
<dbReference type="CDD" id="cd11643">
    <property type="entry name" value="Precorrin-6A-synthase"/>
    <property type="match status" value="1"/>
</dbReference>
<keyword evidence="2" id="KW-0169">Cobalamin biosynthesis</keyword>
<keyword evidence="5" id="KW-0949">S-adenosyl-L-methionine</keyword>
<dbReference type="InterPro" id="IPR035996">
    <property type="entry name" value="4pyrrol_Methylase_sf"/>
</dbReference>
<dbReference type="AlphaFoldDB" id="A0A7Y9NN79"/>
<keyword evidence="3 7" id="KW-0489">Methyltransferase</keyword>
<dbReference type="InterPro" id="IPR012797">
    <property type="entry name" value="CobF"/>
</dbReference>
<organism evidence="7 8">
    <name type="scientific">Tunturiibacter lichenicola</name>
    <dbReference type="NCBI Taxonomy" id="2051959"/>
    <lineage>
        <taxon>Bacteria</taxon>
        <taxon>Pseudomonadati</taxon>
        <taxon>Acidobacteriota</taxon>
        <taxon>Terriglobia</taxon>
        <taxon>Terriglobales</taxon>
        <taxon>Acidobacteriaceae</taxon>
        <taxon>Tunturiibacter</taxon>
    </lineage>
</organism>
<reference evidence="7 8" key="1">
    <citation type="submission" date="2020-07" db="EMBL/GenBank/DDBJ databases">
        <title>Genomic Encyclopedia of Type Strains, Phase IV (KMG-V): Genome sequencing to study the core and pangenomes of soil and plant-associated prokaryotes.</title>
        <authorList>
            <person name="Whitman W."/>
        </authorList>
    </citation>
    <scope>NUCLEOTIDE SEQUENCE [LARGE SCALE GENOMIC DNA]</scope>
    <source>
        <strain evidence="7 8">M8UP30</strain>
    </source>
</reference>
<dbReference type="GO" id="GO:0043819">
    <property type="term" value="F:precorrin-6A synthase (deacetylating) activity"/>
    <property type="evidence" value="ECO:0007669"/>
    <property type="project" value="UniProtKB-EC"/>
</dbReference>
<protein>
    <submittedName>
        <fullName evidence="7">Precorrin-6A synthase</fullName>
        <ecNumber evidence="7">2.1.1.152</ecNumber>
    </submittedName>
</protein>
<dbReference type="PIRSF" id="PIRSF036525">
    <property type="entry name" value="CobF"/>
    <property type="match status" value="1"/>
</dbReference>
<dbReference type="EC" id="2.1.1.152" evidence="7"/>
<name>A0A7Y9NN79_9BACT</name>
<evidence type="ECO:0000256" key="2">
    <source>
        <dbReference type="ARBA" id="ARBA00022573"/>
    </source>
</evidence>
<dbReference type="GO" id="GO:0009236">
    <property type="term" value="P:cobalamin biosynthetic process"/>
    <property type="evidence" value="ECO:0007669"/>
    <property type="project" value="UniProtKB-KW"/>
</dbReference>
<evidence type="ECO:0000256" key="5">
    <source>
        <dbReference type="ARBA" id="ARBA00022691"/>
    </source>
</evidence>
<sequence length="256" mass="28870">MRKLYIIGIGAGNPEHVTIQAIKAMNQVDVFFVTSKGEAKNDLMQFRKDICERYIDEPSYRTIEIVDLERDPSITSYTSRVEAWHKQRALTYEALLKNELQEDECGAFLIWGDPSLYDSTLRVVDQIISRGQVHFDYEVIPGITSIQALAARHKISLNGIGESICITTGRQLSAGLVSDTENVVVMLDGECSFKNVLNQEVEIYWGAYIGSDKEILLSGRVTEKAESIEMARSAAREKNGWVMDTYLLRNPSARRP</sequence>
<comment type="pathway">
    <text evidence="1">Cofactor biosynthesis; adenosylcobalamin biosynthesis.</text>
</comment>
<dbReference type="Proteomes" id="UP000534186">
    <property type="component" value="Unassembled WGS sequence"/>
</dbReference>
<dbReference type="PANTHER" id="PTHR43467">
    <property type="entry name" value="COBALT-PRECORRIN-2 C(20)-METHYLTRANSFERASE"/>
    <property type="match status" value="1"/>
</dbReference>
<evidence type="ECO:0000313" key="8">
    <source>
        <dbReference type="Proteomes" id="UP000534186"/>
    </source>
</evidence>
<evidence type="ECO:0000259" key="6">
    <source>
        <dbReference type="Pfam" id="PF00590"/>
    </source>
</evidence>
<evidence type="ECO:0000313" key="7">
    <source>
        <dbReference type="EMBL" id="NYF52458.1"/>
    </source>
</evidence>
<dbReference type="EMBL" id="JACCCV010000002">
    <property type="protein sequence ID" value="NYF52458.1"/>
    <property type="molecule type" value="Genomic_DNA"/>
</dbReference>
<dbReference type="GO" id="GO:0032259">
    <property type="term" value="P:methylation"/>
    <property type="evidence" value="ECO:0007669"/>
    <property type="project" value="UniProtKB-KW"/>
</dbReference>
<gene>
    <name evidence="7" type="ORF">HDF12_002857</name>
</gene>
<dbReference type="Gene3D" id="3.40.1010.10">
    <property type="entry name" value="Cobalt-precorrin-4 Transmethylase, Domain 1"/>
    <property type="match status" value="1"/>
</dbReference>
<dbReference type="InterPro" id="IPR014776">
    <property type="entry name" value="4pyrrole_Mease_sub2"/>
</dbReference>
<dbReference type="Pfam" id="PF00590">
    <property type="entry name" value="TP_methylase"/>
    <property type="match status" value="1"/>
</dbReference>
<proteinExistence type="predicted"/>
<evidence type="ECO:0000256" key="1">
    <source>
        <dbReference type="ARBA" id="ARBA00004953"/>
    </source>
</evidence>
<evidence type="ECO:0000256" key="4">
    <source>
        <dbReference type="ARBA" id="ARBA00022679"/>
    </source>
</evidence>
<comment type="caution">
    <text evidence="7">The sequence shown here is derived from an EMBL/GenBank/DDBJ whole genome shotgun (WGS) entry which is preliminary data.</text>
</comment>
<feature type="domain" description="Tetrapyrrole methylase" evidence="6">
    <location>
        <begin position="3"/>
        <end position="222"/>
    </location>
</feature>
<dbReference type="InterPro" id="IPR000878">
    <property type="entry name" value="4pyrrol_Mease"/>
</dbReference>